<keyword evidence="1" id="KW-0677">Repeat</keyword>
<keyword evidence="2" id="KW-0810">Translation regulation</keyword>
<dbReference type="SMART" id="SM00025">
    <property type="entry name" value="Pumilio"/>
    <property type="match status" value="6"/>
</dbReference>
<proteinExistence type="predicted"/>
<dbReference type="InterPro" id="IPR001313">
    <property type="entry name" value="Pumilio_RNA-bd_rpt"/>
</dbReference>
<feature type="domain" description="Zinc finger-XS" evidence="4">
    <location>
        <begin position="687"/>
        <end position="727"/>
    </location>
</feature>
<dbReference type="GO" id="GO:0005730">
    <property type="term" value="C:nucleolus"/>
    <property type="evidence" value="ECO:0007669"/>
    <property type="project" value="TreeGrafter"/>
</dbReference>
<dbReference type="GO" id="GO:0003729">
    <property type="term" value="F:mRNA binding"/>
    <property type="evidence" value="ECO:0007669"/>
    <property type="project" value="TreeGrafter"/>
</dbReference>
<dbReference type="InterPro" id="IPR016024">
    <property type="entry name" value="ARM-type_fold"/>
</dbReference>
<dbReference type="PANTHER" id="PTHR13389">
    <property type="entry name" value="PUMILIO HOMOLOG 3"/>
    <property type="match status" value="1"/>
</dbReference>
<dbReference type="PANTHER" id="PTHR13389:SF0">
    <property type="entry name" value="PUMILIO HOMOLOG 3"/>
    <property type="match status" value="1"/>
</dbReference>
<dbReference type="Pfam" id="PF03470">
    <property type="entry name" value="zf-XS"/>
    <property type="match status" value="1"/>
</dbReference>
<evidence type="ECO:0000256" key="3">
    <source>
        <dbReference type="SAM" id="MobiDB-lite"/>
    </source>
</evidence>
<feature type="region of interest" description="Disordered" evidence="3">
    <location>
        <begin position="1"/>
        <end position="73"/>
    </location>
</feature>
<dbReference type="Gene3D" id="1.25.10.10">
    <property type="entry name" value="Leucine-rich Repeat Variant"/>
    <property type="match status" value="2"/>
</dbReference>
<evidence type="ECO:0000256" key="2">
    <source>
        <dbReference type="ARBA" id="ARBA00022845"/>
    </source>
</evidence>
<evidence type="ECO:0000256" key="1">
    <source>
        <dbReference type="ARBA" id="ARBA00022737"/>
    </source>
</evidence>
<organism evidence="5 6">
    <name type="scientific">Triticum turgidum subsp. durum</name>
    <name type="common">Durum wheat</name>
    <name type="synonym">Triticum durum</name>
    <dbReference type="NCBI Taxonomy" id="4567"/>
    <lineage>
        <taxon>Eukaryota</taxon>
        <taxon>Viridiplantae</taxon>
        <taxon>Streptophyta</taxon>
        <taxon>Embryophyta</taxon>
        <taxon>Tracheophyta</taxon>
        <taxon>Spermatophyta</taxon>
        <taxon>Magnoliopsida</taxon>
        <taxon>Liliopsida</taxon>
        <taxon>Poales</taxon>
        <taxon>Poaceae</taxon>
        <taxon>BOP clade</taxon>
        <taxon>Pooideae</taxon>
        <taxon>Triticodae</taxon>
        <taxon>Triticeae</taxon>
        <taxon>Triticinae</taxon>
        <taxon>Triticum</taxon>
    </lineage>
</organism>
<name>A0A9R1ATA7_TRITD</name>
<dbReference type="Proteomes" id="UP000324705">
    <property type="component" value="Chromosome 5B"/>
</dbReference>
<reference evidence="5 6" key="1">
    <citation type="submission" date="2017-09" db="EMBL/GenBank/DDBJ databases">
        <authorList>
            <consortium name="International Durum Wheat Genome Sequencing Consortium (IDWGSC)"/>
            <person name="Milanesi L."/>
        </authorList>
    </citation>
    <scope>NUCLEOTIDE SEQUENCE [LARGE SCALE GENOMIC DNA]</scope>
    <source>
        <strain evidence="6">cv. Svevo</strain>
    </source>
</reference>
<keyword evidence="6" id="KW-1185">Reference proteome</keyword>
<evidence type="ECO:0000313" key="6">
    <source>
        <dbReference type="Proteomes" id="UP000324705"/>
    </source>
</evidence>
<dbReference type="InterPro" id="IPR005381">
    <property type="entry name" value="Znf-XS_domain"/>
</dbReference>
<dbReference type="AlphaFoldDB" id="A0A9R1ATA7"/>
<sequence>MAGGGGPPGSKKRKRAAARRSKASKRAKGKKPYEAPAARGGGGGGGGSKEEPQPVTAMDERGEAEEMSESTEPDCSLEKELKLLCVKLRYYNMRTNRRCRLVTEALRKMDGKYLEIARSPTACVLQLCVKWCSHSERDPIFVALQPHLLDLSLDEHTVFLVHNIIKMATRKQFARFIYSLRGHVASLLCHTIGAAVLDHAFNLATRPQKRSLLLELYSTELQLSNDLKEEKPCSLLNIISKLGLQKSSVLQHMTTVIQQVLEKGIVEYSIVHTVILEYLTIADKTSALDVIRQLIPHLTERTYAVDELSGVARLLGKPEVEKKRSSKPLLIQIMQTKEGLKLGLACLKHGLAEDRKRIIKSLKWRIMKLALSDYGCLFVICLLSIVDNTELVTEVVIDVLKKQLKELIFDKNGRHPLLQLFHPLCSRYLTLGELFYLNYNVPSLVSKVNFGSKLDDVADKEHGGSEDTLIASDSKEDPIKRRQELLVKSELYEVLIETCIENVGQLLRTNFGKDVLYEVAVGGKNNFLEGVTDRIHVLHNAIACDAARPRTDDGDEHAFDNYHSSRTIRRMILDCPAFAATLWKTALEGKCKLYADGFSSMVLAAYLESPNSGVKDLAKSELQPLIDGGILKPQDHKAEEKSAMECSSDESSSELSDTDTGYHAKKAYKDLKSGKLVARFGTDRFRCPFCPEKKKKLDYRYRELIQHVIVVGASRRPWKVRANHRALGKHLETDHADAPGSSKMPLRQAEVALILNQLVSPWTNRQALVSAQFFLPFGH</sequence>
<dbReference type="GO" id="GO:0006417">
    <property type="term" value="P:regulation of translation"/>
    <property type="evidence" value="ECO:0007669"/>
    <property type="project" value="UniProtKB-KW"/>
</dbReference>
<evidence type="ECO:0000259" key="4">
    <source>
        <dbReference type="Pfam" id="PF03470"/>
    </source>
</evidence>
<dbReference type="InterPro" id="IPR011989">
    <property type="entry name" value="ARM-like"/>
</dbReference>
<evidence type="ECO:0000313" key="5">
    <source>
        <dbReference type="EMBL" id="VAI39442.1"/>
    </source>
</evidence>
<protein>
    <recommendedName>
        <fullName evidence="4">Zinc finger-XS domain-containing protein</fullName>
    </recommendedName>
</protein>
<accession>A0A9R1ATA7</accession>
<feature type="region of interest" description="Disordered" evidence="3">
    <location>
        <begin position="637"/>
        <end position="659"/>
    </location>
</feature>
<dbReference type="InterPro" id="IPR040059">
    <property type="entry name" value="PUM3"/>
</dbReference>
<dbReference type="Gramene" id="TRITD5Bv1G236840.17">
    <property type="protein sequence ID" value="TRITD5Bv1G236840.17"/>
    <property type="gene ID" value="TRITD5Bv1G236840"/>
</dbReference>
<dbReference type="EMBL" id="LT934120">
    <property type="protein sequence ID" value="VAI39442.1"/>
    <property type="molecule type" value="Genomic_DNA"/>
</dbReference>
<feature type="compositionally biased region" description="Basic residues" evidence="3">
    <location>
        <begin position="10"/>
        <end position="30"/>
    </location>
</feature>
<gene>
    <name evidence="5" type="ORF">TRITD_5Bv1G236840</name>
</gene>
<feature type="compositionally biased region" description="Acidic residues" evidence="3">
    <location>
        <begin position="62"/>
        <end position="72"/>
    </location>
</feature>
<dbReference type="GO" id="GO:0031047">
    <property type="term" value="P:regulatory ncRNA-mediated gene silencing"/>
    <property type="evidence" value="ECO:0007669"/>
    <property type="project" value="InterPro"/>
</dbReference>
<dbReference type="SUPFAM" id="SSF48371">
    <property type="entry name" value="ARM repeat"/>
    <property type="match status" value="1"/>
</dbReference>